<proteinExistence type="predicted"/>
<sequence length="215" mass="25050">MSASLKNKRNFEESSKDEGRKLTYEAVKTIKFFPSNYYLFFEIIFKEIKLSLVFMENGYQFYSLNSLGTIIEKKHFIEFNSNSCAILRVEECHLNIANYVSYVVRIEDKGRNMEKELGNFLKDLPISDISIVDPNIVGFELKIALLDVLHDKSKVFNINNKSPINKEQVCKLLIIYAINKEQVCKLLIIYAINKIMVPYNYMKFSSVLNDLVQKK</sequence>
<dbReference type="EMBL" id="CM044704">
    <property type="protein sequence ID" value="KAI5667173.1"/>
    <property type="molecule type" value="Genomic_DNA"/>
</dbReference>
<evidence type="ECO:0000313" key="2">
    <source>
        <dbReference type="Proteomes" id="UP001060085"/>
    </source>
</evidence>
<keyword evidence="2" id="KW-1185">Reference proteome</keyword>
<gene>
    <name evidence="1" type="ORF">M9H77_17026</name>
</gene>
<protein>
    <submittedName>
        <fullName evidence="1">Uncharacterized protein</fullName>
    </submittedName>
</protein>
<evidence type="ECO:0000313" key="1">
    <source>
        <dbReference type="EMBL" id="KAI5667173.1"/>
    </source>
</evidence>
<comment type="caution">
    <text evidence="1">The sequence shown here is derived from an EMBL/GenBank/DDBJ whole genome shotgun (WGS) entry which is preliminary data.</text>
</comment>
<organism evidence="1 2">
    <name type="scientific">Catharanthus roseus</name>
    <name type="common">Madagascar periwinkle</name>
    <name type="synonym">Vinca rosea</name>
    <dbReference type="NCBI Taxonomy" id="4058"/>
    <lineage>
        <taxon>Eukaryota</taxon>
        <taxon>Viridiplantae</taxon>
        <taxon>Streptophyta</taxon>
        <taxon>Embryophyta</taxon>
        <taxon>Tracheophyta</taxon>
        <taxon>Spermatophyta</taxon>
        <taxon>Magnoliopsida</taxon>
        <taxon>eudicotyledons</taxon>
        <taxon>Gunneridae</taxon>
        <taxon>Pentapetalae</taxon>
        <taxon>asterids</taxon>
        <taxon>lamiids</taxon>
        <taxon>Gentianales</taxon>
        <taxon>Apocynaceae</taxon>
        <taxon>Rauvolfioideae</taxon>
        <taxon>Vinceae</taxon>
        <taxon>Catharanthinae</taxon>
        <taxon>Catharanthus</taxon>
    </lineage>
</organism>
<reference evidence="2" key="1">
    <citation type="journal article" date="2023" name="Nat. Plants">
        <title>Single-cell RNA sequencing provides a high-resolution roadmap for understanding the multicellular compartmentation of specialized metabolism.</title>
        <authorList>
            <person name="Sun S."/>
            <person name="Shen X."/>
            <person name="Li Y."/>
            <person name="Li Y."/>
            <person name="Wang S."/>
            <person name="Li R."/>
            <person name="Zhang H."/>
            <person name="Shen G."/>
            <person name="Guo B."/>
            <person name="Wei J."/>
            <person name="Xu J."/>
            <person name="St-Pierre B."/>
            <person name="Chen S."/>
            <person name="Sun C."/>
        </authorList>
    </citation>
    <scope>NUCLEOTIDE SEQUENCE [LARGE SCALE GENOMIC DNA]</scope>
</reference>
<accession>A0ACC0B3F8</accession>
<dbReference type="Proteomes" id="UP001060085">
    <property type="component" value="Linkage Group LG04"/>
</dbReference>
<name>A0ACC0B3F8_CATRO</name>